<accession>A0A446BK83</accession>
<dbReference type="AlphaFoldDB" id="A0A446BK83"/>
<evidence type="ECO:0000256" key="1">
    <source>
        <dbReference type="ARBA" id="ARBA00022723"/>
    </source>
</evidence>
<dbReference type="PANTHER" id="PTHR12618:SF20">
    <property type="entry name" value="PHD AND RING FINGER DOMAIN-CONTAINING PROTEIN 1"/>
    <property type="match status" value="1"/>
</dbReference>
<dbReference type="InterPro" id="IPR001841">
    <property type="entry name" value="Znf_RING"/>
</dbReference>
<dbReference type="SUPFAM" id="SSF57903">
    <property type="entry name" value="FYVE/PHD zinc finger"/>
    <property type="match status" value="1"/>
</dbReference>
<evidence type="ECO:0000256" key="6">
    <source>
        <dbReference type="SAM" id="MobiDB-lite"/>
    </source>
</evidence>
<evidence type="ECO:0000259" key="8">
    <source>
        <dbReference type="PROSITE" id="PS50089"/>
    </source>
</evidence>
<sequence>MADQCIVCLEPLDVEPSTLAAPLGPAEEKPPPLQNAEEHNEHGEPLHERHAIEDADALARANQKNGPEHANHDNVAQIEACGHMLHDACLREWSEKANSCPICRQIFHVVKVYAKVGGKYLSTRHVEDKKQVAEFDPRAWADDIPEESELPGSRCPVCNSGGDEEVLLLCDGCDAAYHTHCIDLDSVPVGPWFCMECVDAFGPDVIEPIENAGRGGSRLGPRYYFPRTQASMRRARQRARSDEWQGAWGRITGRIWDALELDLDYQDDEDSGIFENLRRSRQLRERERQEHERWQQRLNIASRLGARDVFVNSIPEFVTRPQPPPQETREERLAWGALEKARDMEARKRKSRSATAEPPEEPHHEPERKLKRPRTRRLLPQHGESSASTSRDPGPSNRQDHASPSATTSEAPPSFLASLLREVEMSTPSDEESLRNMFGPIPGVNDAPSPARSPSLRSQGSATPPHRMSSPQMTLSSHIAPIYPPSNYSPTRGSSSNSVRQSRSSSPNKAAPPEAQPTPENSDSEHRGRRPRQSGHHGALELRQPQPRRAQNITLPRSQDASPARSPLPLEVKESISKIVRSALKPHWRSSKLTAAQYEAINRDISRKIYEEVKDPTAVSEDMKQSWERRVTQEVARAVASLQA</sequence>
<dbReference type="InterPro" id="IPR001965">
    <property type="entry name" value="Znf_PHD"/>
</dbReference>
<evidence type="ECO:0000313" key="10">
    <source>
        <dbReference type="Proteomes" id="UP000289323"/>
    </source>
</evidence>
<feature type="region of interest" description="Disordered" evidence="6">
    <location>
        <begin position="18"/>
        <end position="46"/>
    </location>
</feature>
<dbReference type="Pfam" id="PF00628">
    <property type="entry name" value="PHD"/>
    <property type="match status" value="1"/>
</dbReference>
<keyword evidence="1" id="KW-0479">Metal-binding</keyword>
<keyword evidence="5" id="KW-0175">Coiled coil</keyword>
<proteinExistence type="predicted"/>
<feature type="region of interest" description="Disordered" evidence="6">
    <location>
        <begin position="336"/>
        <end position="569"/>
    </location>
</feature>
<feature type="compositionally biased region" description="Basic and acidic residues" evidence="6">
    <location>
        <begin position="336"/>
        <end position="346"/>
    </location>
</feature>
<dbReference type="Gene3D" id="3.30.40.10">
    <property type="entry name" value="Zinc/RING finger domain, C3HC4 (zinc finger)"/>
    <property type="match status" value="2"/>
</dbReference>
<gene>
    <name evidence="9" type="ORF">TT172_LOCUS5322</name>
</gene>
<evidence type="ECO:0000256" key="2">
    <source>
        <dbReference type="ARBA" id="ARBA00022771"/>
    </source>
</evidence>
<feature type="domain" description="RING-type" evidence="8">
    <location>
        <begin position="81"/>
        <end position="104"/>
    </location>
</feature>
<dbReference type="GO" id="GO:0008270">
    <property type="term" value="F:zinc ion binding"/>
    <property type="evidence" value="ECO:0007669"/>
    <property type="project" value="UniProtKB-KW"/>
</dbReference>
<dbReference type="InterPro" id="IPR013083">
    <property type="entry name" value="Znf_RING/FYVE/PHD"/>
</dbReference>
<dbReference type="Pfam" id="PF13639">
    <property type="entry name" value="zf-RING_2"/>
    <property type="match status" value="1"/>
</dbReference>
<dbReference type="InterPro" id="IPR011011">
    <property type="entry name" value="Znf_FYVE_PHD"/>
</dbReference>
<feature type="compositionally biased region" description="Polar residues" evidence="6">
    <location>
        <begin position="549"/>
        <end position="561"/>
    </location>
</feature>
<evidence type="ECO:0000259" key="7">
    <source>
        <dbReference type="PROSITE" id="PS50016"/>
    </source>
</evidence>
<feature type="compositionally biased region" description="Basic and acidic residues" evidence="6">
    <location>
        <begin position="26"/>
        <end position="46"/>
    </location>
</feature>
<dbReference type="SMART" id="SM00184">
    <property type="entry name" value="RING"/>
    <property type="match status" value="2"/>
</dbReference>
<name>A0A446BK83_9PEZI</name>
<keyword evidence="3" id="KW-0862">Zinc</keyword>
<dbReference type="InterPro" id="IPR019787">
    <property type="entry name" value="Znf_PHD-finger"/>
</dbReference>
<feature type="compositionally biased region" description="Low complexity" evidence="6">
    <location>
        <begin position="492"/>
        <end position="506"/>
    </location>
</feature>
<organism evidence="9 10">
    <name type="scientific">Thermothielavioides terrestris</name>
    <dbReference type="NCBI Taxonomy" id="2587410"/>
    <lineage>
        <taxon>Eukaryota</taxon>
        <taxon>Fungi</taxon>
        <taxon>Dikarya</taxon>
        <taxon>Ascomycota</taxon>
        <taxon>Pezizomycotina</taxon>
        <taxon>Sordariomycetes</taxon>
        <taxon>Sordariomycetidae</taxon>
        <taxon>Sordariales</taxon>
        <taxon>Chaetomiaceae</taxon>
        <taxon>Thermothielavioides</taxon>
    </lineage>
</organism>
<evidence type="ECO:0000313" key="9">
    <source>
        <dbReference type="EMBL" id="SPQ22903.1"/>
    </source>
</evidence>
<feature type="domain" description="PHD-type" evidence="7">
    <location>
        <begin position="152"/>
        <end position="200"/>
    </location>
</feature>
<dbReference type="InterPro" id="IPR019786">
    <property type="entry name" value="Zinc_finger_PHD-type_CS"/>
</dbReference>
<feature type="compositionally biased region" description="Low complexity" evidence="6">
    <location>
        <begin position="447"/>
        <end position="458"/>
    </location>
</feature>
<protein>
    <submittedName>
        <fullName evidence="9">267b1652-1b22-40ac-850b-7b9f2c8291ed</fullName>
    </submittedName>
</protein>
<dbReference type="SUPFAM" id="SSF57850">
    <property type="entry name" value="RING/U-box"/>
    <property type="match status" value="1"/>
</dbReference>
<evidence type="ECO:0000256" key="4">
    <source>
        <dbReference type="PROSITE-ProRule" id="PRU00175"/>
    </source>
</evidence>
<dbReference type="EMBL" id="OUUZ01000009">
    <property type="protein sequence ID" value="SPQ22903.1"/>
    <property type="molecule type" value="Genomic_DNA"/>
</dbReference>
<keyword evidence="2 4" id="KW-0863">Zinc-finger</keyword>
<reference evidence="9 10" key="1">
    <citation type="submission" date="2018-04" db="EMBL/GenBank/DDBJ databases">
        <authorList>
            <person name="Huttner S."/>
            <person name="Dainat J."/>
        </authorList>
    </citation>
    <scope>NUCLEOTIDE SEQUENCE [LARGE SCALE GENOMIC DNA]</scope>
</reference>
<feature type="compositionally biased region" description="Low complexity" evidence="6">
    <location>
        <begin position="402"/>
        <end position="414"/>
    </location>
</feature>
<dbReference type="SMART" id="SM00249">
    <property type="entry name" value="PHD"/>
    <property type="match status" value="1"/>
</dbReference>
<dbReference type="PANTHER" id="PTHR12618">
    <property type="entry name" value="PHD AND RING FINGER DOMAIN-CONTAINING PROTEIN 1"/>
    <property type="match status" value="1"/>
</dbReference>
<feature type="coiled-coil region" evidence="5">
    <location>
        <begin position="277"/>
        <end position="304"/>
    </location>
</feature>
<dbReference type="Proteomes" id="UP000289323">
    <property type="component" value="Unassembled WGS sequence"/>
</dbReference>
<dbReference type="PROSITE" id="PS50089">
    <property type="entry name" value="ZF_RING_2"/>
    <property type="match status" value="1"/>
</dbReference>
<dbReference type="PROSITE" id="PS01359">
    <property type="entry name" value="ZF_PHD_1"/>
    <property type="match status" value="1"/>
</dbReference>
<dbReference type="InterPro" id="IPR047157">
    <property type="entry name" value="PHRF1/Atg35"/>
</dbReference>
<evidence type="ECO:0000256" key="5">
    <source>
        <dbReference type="SAM" id="Coils"/>
    </source>
</evidence>
<dbReference type="PROSITE" id="PS50016">
    <property type="entry name" value="ZF_PHD_2"/>
    <property type="match status" value="1"/>
</dbReference>
<evidence type="ECO:0000256" key="3">
    <source>
        <dbReference type="ARBA" id="ARBA00022833"/>
    </source>
</evidence>
<feature type="compositionally biased region" description="Basic residues" evidence="6">
    <location>
        <begin position="369"/>
        <end position="379"/>
    </location>
</feature>